<dbReference type="EMBL" id="JANPWB010000011">
    <property type="protein sequence ID" value="KAJ1124341.1"/>
    <property type="molecule type" value="Genomic_DNA"/>
</dbReference>
<organism evidence="2 3">
    <name type="scientific">Pleurodeles waltl</name>
    <name type="common">Iberian ribbed newt</name>
    <dbReference type="NCBI Taxonomy" id="8319"/>
    <lineage>
        <taxon>Eukaryota</taxon>
        <taxon>Metazoa</taxon>
        <taxon>Chordata</taxon>
        <taxon>Craniata</taxon>
        <taxon>Vertebrata</taxon>
        <taxon>Euteleostomi</taxon>
        <taxon>Amphibia</taxon>
        <taxon>Batrachia</taxon>
        <taxon>Caudata</taxon>
        <taxon>Salamandroidea</taxon>
        <taxon>Salamandridae</taxon>
        <taxon>Pleurodelinae</taxon>
        <taxon>Pleurodeles</taxon>
    </lineage>
</organism>
<evidence type="ECO:0000256" key="1">
    <source>
        <dbReference type="SAM" id="MobiDB-lite"/>
    </source>
</evidence>
<evidence type="ECO:0000313" key="2">
    <source>
        <dbReference type="EMBL" id="KAJ1124341.1"/>
    </source>
</evidence>
<dbReference type="AlphaFoldDB" id="A0AAV7P7P1"/>
<gene>
    <name evidence="2" type="ORF">NDU88_002802</name>
</gene>
<keyword evidence="3" id="KW-1185">Reference proteome</keyword>
<sequence>MTSPPTQEVETSGTGPSLLAVGLGDIRSEHEQLGMHVSMEAIQMLWELGPGSLLAKSDIESCDGSLRSDPHTSLACAVSATNDLVNTTDSDALVGCLQQPRDRPRVKSGASVMPEEVVSWSASIPELVAKEEQEDEEPGIEETAGRKTEQAGAEEPRRRPEDRWPRGAYS</sequence>
<protein>
    <submittedName>
        <fullName evidence="2">Uncharacterized protein</fullName>
    </submittedName>
</protein>
<name>A0AAV7P7P1_PLEWA</name>
<feature type="region of interest" description="Disordered" evidence="1">
    <location>
        <begin position="123"/>
        <end position="170"/>
    </location>
</feature>
<evidence type="ECO:0000313" key="3">
    <source>
        <dbReference type="Proteomes" id="UP001066276"/>
    </source>
</evidence>
<accession>A0AAV7P7P1</accession>
<feature type="compositionally biased region" description="Basic and acidic residues" evidence="1">
    <location>
        <begin position="143"/>
        <end position="170"/>
    </location>
</feature>
<proteinExistence type="predicted"/>
<reference evidence="2" key="1">
    <citation type="journal article" date="2022" name="bioRxiv">
        <title>Sequencing and chromosome-scale assembly of the giantPleurodeles waltlgenome.</title>
        <authorList>
            <person name="Brown T."/>
            <person name="Elewa A."/>
            <person name="Iarovenko S."/>
            <person name="Subramanian E."/>
            <person name="Araus A.J."/>
            <person name="Petzold A."/>
            <person name="Susuki M."/>
            <person name="Suzuki K.-i.T."/>
            <person name="Hayashi T."/>
            <person name="Toyoda A."/>
            <person name="Oliveira C."/>
            <person name="Osipova E."/>
            <person name="Leigh N.D."/>
            <person name="Simon A."/>
            <person name="Yun M.H."/>
        </authorList>
    </citation>
    <scope>NUCLEOTIDE SEQUENCE</scope>
    <source>
        <strain evidence="2">20211129_DDA</strain>
        <tissue evidence="2">Liver</tissue>
    </source>
</reference>
<comment type="caution">
    <text evidence="2">The sequence shown here is derived from an EMBL/GenBank/DDBJ whole genome shotgun (WGS) entry which is preliminary data.</text>
</comment>
<dbReference type="Proteomes" id="UP001066276">
    <property type="component" value="Chromosome 7"/>
</dbReference>